<proteinExistence type="predicted"/>
<sequence>MAYQNQTFIEEAVNAARGCWALIIGRADAARYFDFTQRGLIGSFIALVLGTGISVFGPMLLGVPAQSGAATGAVMLAALLFALQIAAAYIVLRQMGRLDGLVPFMVADNWVNFIVSLFGTVILVLVGGSEVMLFTVGLISIIVEVNIARRILTLSPMQVATFIVVQIVAQLIGVLILGGVMLQSMPAVPAA</sequence>
<feature type="transmembrane region" description="Helical" evidence="1">
    <location>
        <begin position="104"/>
        <end position="125"/>
    </location>
</feature>
<gene>
    <name evidence="2" type="ORF">JI748_12355</name>
</gene>
<feature type="transmembrane region" description="Helical" evidence="1">
    <location>
        <begin position="159"/>
        <end position="182"/>
    </location>
</feature>
<dbReference type="RefSeq" id="WP_201631084.1">
    <property type="nucleotide sequence ID" value="NZ_CP068046.1"/>
</dbReference>
<keyword evidence="1" id="KW-1133">Transmembrane helix</keyword>
<keyword evidence="3" id="KW-1185">Reference proteome</keyword>
<keyword evidence="1" id="KW-0812">Transmembrane</keyword>
<evidence type="ECO:0000313" key="2">
    <source>
        <dbReference type="EMBL" id="QQR38558.1"/>
    </source>
</evidence>
<protein>
    <recommendedName>
        <fullName evidence="4">Yip1 domain-containing protein</fullName>
    </recommendedName>
</protein>
<evidence type="ECO:0008006" key="4">
    <source>
        <dbReference type="Google" id="ProtNLM"/>
    </source>
</evidence>
<feature type="transmembrane region" description="Helical" evidence="1">
    <location>
        <begin position="73"/>
        <end position="92"/>
    </location>
</feature>
<evidence type="ECO:0000256" key="1">
    <source>
        <dbReference type="SAM" id="Phobius"/>
    </source>
</evidence>
<evidence type="ECO:0000313" key="3">
    <source>
        <dbReference type="Proteomes" id="UP000595857"/>
    </source>
</evidence>
<organism evidence="2 3">
    <name type="scientific">Devosia rhizoryzae</name>
    <dbReference type="NCBI Taxonomy" id="2774137"/>
    <lineage>
        <taxon>Bacteria</taxon>
        <taxon>Pseudomonadati</taxon>
        <taxon>Pseudomonadota</taxon>
        <taxon>Alphaproteobacteria</taxon>
        <taxon>Hyphomicrobiales</taxon>
        <taxon>Devosiaceae</taxon>
        <taxon>Devosia</taxon>
    </lineage>
</organism>
<feature type="transmembrane region" description="Helical" evidence="1">
    <location>
        <begin position="131"/>
        <end position="147"/>
    </location>
</feature>
<dbReference type="EMBL" id="CP068046">
    <property type="protein sequence ID" value="QQR38558.1"/>
    <property type="molecule type" value="Genomic_DNA"/>
</dbReference>
<keyword evidence="1" id="KW-0472">Membrane</keyword>
<name>A0ABX7C2X9_9HYPH</name>
<accession>A0ABX7C2X9</accession>
<feature type="transmembrane region" description="Helical" evidence="1">
    <location>
        <begin position="40"/>
        <end position="61"/>
    </location>
</feature>
<reference evidence="2 3" key="1">
    <citation type="submission" date="2021-01" db="EMBL/GenBank/DDBJ databases">
        <title>Genome seq and assembly of Devosia sp. LEGU1.</title>
        <authorList>
            <person name="Chhetri G."/>
        </authorList>
    </citation>
    <scope>NUCLEOTIDE SEQUENCE [LARGE SCALE GENOMIC DNA]</scope>
    <source>
        <strain evidence="2 3">LEGU1</strain>
    </source>
</reference>
<dbReference type="Proteomes" id="UP000595857">
    <property type="component" value="Chromosome"/>
</dbReference>